<reference evidence="2" key="1">
    <citation type="submission" date="2022-11" db="EMBL/GenBank/DDBJ databases">
        <authorList>
            <person name="Somphong A."/>
            <person name="Phongsopitanun W."/>
        </authorList>
    </citation>
    <scope>NUCLEOTIDE SEQUENCE</scope>
    <source>
        <strain evidence="2">Pm04-4</strain>
    </source>
</reference>
<comment type="caution">
    <text evidence="2">The sequence shown here is derived from an EMBL/GenBank/DDBJ whole genome shotgun (WGS) entry which is preliminary data.</text>
</comment>
<feature type="region of interest" description="Disordered" evidence="1">
    <location>
        <begin position="29"/>
        <end position="50"/>
    </location>
</feature>
<proteinExistence type="predicted"/>
<evidence type="ECO:0000256" key="1">
    <source>
        <dbReference type="SAM" id="MobiDB-lite"/>
    </source>
</evidence>
<dbReference type="RefSeq" id="WP_267567912.1">
    <property type="nucleotide sequence ID" value="NZ_JAPNTZ010000015.1"/>
</dbReference>
<protein>
    <submittedName>
        <fullName evidence="2">Uncharacterized protein</fullName>
    </submittedName>
</protein>
<dbReference type="Proteomes" id="UP001151002">
    <property type="component" value="Unassembled WGS sequence"/>
</dbReference>
<name>A0ABT4BCQ2_9ACTN</name>
<organism evidence="2 3">
    <name type="scientific">Paractinoplanes pyxinae</name>
    <dbReference type="NCBI Taxonomy" id="2997416"/>
    <lineage>
        <taxon>Bacteria</taxon>
        <taxon>Bacillati</taxon>
        <taxon>Actinomycetota</taxon>
        <taxon>Actinomycetes</taxon>
        <taxon>Micromonosporales</taxon>
        <taxon>Micromonosporaceae</taxon>
        <taxon>Paractinoplanes</taxon>
    </lineage>
</organism>
<accession>A0ABT4BCQ2</accession>
<gene>
    <name evidence="2" type="ORF">OWR29_35755</name>
</gene>
<evidence type="ECO:0000313" key="2">
    <source>
        <dbReference type="EMBL" id="MCY1143383.1"/>
    </source>
</evidence>
<dbReference type="EMBL" id="JAPNTZ010000015">
    <property type="protein sequence ID" value="MCY1143383.1"/>
    <property type="molecule type" value="Genomic_DNA"/>
</dbReference>
<evidence type="ECO:0000313" key="3">
    <source>
        <dbReference type="Proteomes" id="UP001151002"/>
    </source>
</evidence>
<keyword evidence="3" id="KW-1185">Reference proteome</keyword>
<sequence>MLDLNIARLRQIDAQFASPDERAPELASAAAHRQRVRPAGGAGFECGRER</sequence>